<dbReference type="RefSeq" id="WP_002642837.1">
    <property type="nucleotide sequence ID" value="NZ_CP019448.1"/>
</dbReference>
<dbReference type="PROSITE" id="PS50206">
    <property type="entry name" value="RHODANESE_3"/>
    <property type="match status" value="1"/>
</dbReference>
<organism evidence="2 3">
    <name type="scientific">Simonsiella muelleri ATCC 29453</name>
    <dbReference type="NCBI Taxonomy" id="641147"/>
    <lineage>
        <taxon>Bacteria</taxon>
        <taxon>Pseudomonadati</taxon>
        <taxon>Pseudomonadota</taxon>
        <taxon>Betaproteobacteria</taxon>
        <taxon>Neisseriales</taxon>
        <taxon>Neisseriaceae</taxon>
        <taxon>Simonsiella</taxon>
    </lineage>
</organism>
<dbReference type="PANTHER" id="PTHR43031:SF18">
    <property type="entry name" value="RHODANESE-RELATED SULFURTRANSFERASES"/>
    <property type="match status" value="1"/>
</dbReference>
<dbReference type="eggNOG" id="COG0607">
    <property type="taxonomic scope" value="Bacteria"/>
</dbReference>
<sequence>MKYILILTAALAACNASEPQVVPQPQASQTATIAKKVILIDVRSPEEFQAGHLANAHNITHDQIDKKISALTTDKNAEIHLYCRTGRRAGIALETLTKMGYTNVKNLGGYDDLKNTYPAQ</sequence>
<dbReference type="InterPro" id="IPR036873">
    <property type="entry name" value="Rhodanese-like_dom_sf"/>
</dbReference>
<dbReference type="PANTHER" id="PTHR43031">
    <property type="entry name" value="FAD-DEPENDENT OXIDOREDUCTASE"/>
    <property type="match status" value="1"/>
</dbReference>
<dbReference type="InterPro" id="IPR050229">
    <property type="entry name" value="GlpE_sulfurtransferase"/>
</dbReference>
<dbReference type="OrthoDB" id="9814704at2"/>
<accession>V9HK32</accession>
<dbReference type="CDD" id="cd00158">
    <property type="entry name" value="RHOD"/>
    <property type="match status" value="1"/>
</dbReference>
<dbReference type="KEGG" id="smur:BWP33_02935"/>
<comment type="caution">
    <text evidence="2">The sequence shown here is derived from an EMBL/GenBank/DDBJ whole genome shotgun (WGS) entry which is preliminary data.</text>
</comment>
<proteinExistence type="predicted"/>
<evidence type="ECO:0000259" key="1">
    <source>
        <dbReference type="PROSITE" id="PS50206"/>
    </source>
</evidence>
<dbReference type="SMART" id="SM00450">
    <property type="entry name" value="RHOD"/>
    <property type="match status" value="1"/>
</dbReference>
<reference evidence="2 3" key="2">
    <citation type="submission" date="2011-10" db="EMBL/GenBank/DDBJ databases">
        <title>The Genome Sequence of Simonsiella muelleri ATCC 29453.</title>
        <authorList>
            <consortium name="The Broad Institute Genome Sequencing Platform"/>
            <consortium name="The Broad Institute Genome Sequencing Center for Infectious Disease"/>
            <person name="Earl A."/>
            <person name="Ward D."/>
            <person name="Feldgarden M."/>
            <person name="Gevers D."/>
            <person name="Izard J."/>
            <person name="Baranova O.V."/>
            <person name="Blanton J.M."/>
            <person name="Tanner A.C."/>
            <person name="Dewhirst F."/>
            <person name="Young S.K."/>
            <person name="Zeng Q."/>
            <person name="Gargeya S."/>
            <person name="Fitzgerald M."/>
            <person name="Haas B."/>
            <person name="Abouelleil A."/>
            <person name="Alvarado L."/>
            <person name="Arachchi H.M."/>
            <person name="Berlin A."/>
            <person name="Brown A."/>
            <person name="Chapman S.B."/>
            <person name="Chen Z."/>
            <person name="Dunbar C."/>
            <person name="Freedman E."/>
            <person name="Gearin G."/>
            <person name="Goldberg J."/>
            <person name="Griggs A."/>
            <person name="Gujja S."/>
            <person name="Heiman D."/>
            <person name="Howarth C."/>
            <person name="Larson L."/>
            <person name="Lui A."/>
            <person name="MacDonald P.J.P."/>
            <person name="Montmayeur A."/>
            <person name="Murphy C."/>
            <person name="Neiman D."/>
            <person name="Pearson M."/>
            <person name="Priest M."/>
            <person name="Roberts A."/>
            <person name="Saif S."/>
            <person name="Shea T."/>
            <person name="Shenoy N."/>
            <person name="Sisk P."/>
            <person name="Stolte C."/>
            <person name="Sykes S."/>
            <person name="Wortman J."/>
            <person name="Nusbaum C."/>
            <person name="Birren B."/>
        </authorList>
    </citation>
    <scope>NUCLEOTIDE SEQUENCE [LARGE SCALE GENOMIC DNA]</scope>
    <source>
        <strain evidence="2 3">ATCC 29453</strain>
    </source>
</reference>
<evidence type="ECO:0000313" key="2">
    <source>
        <dbReference type="EMBL" id="EFG30135.2"/>
    </source>
</evidence>
<evidence type="ECO:0000313" key="3">
    <source>
        <dbReference type="Proteomes" id="UP000017813"/>
    </source>
</evidence>
<dbReference type="Gene3D" id="3.40.250.10">
    <property type="entry name" value="Rhodanese-like domain"/>
    <property type="match status" value="1"/>
</dbReference>
<dbReference type="HOGENOM" id="CLU_089574_1_1_4"/>
<dbReference type="Proteomes" id="UP000017813">
    <property type="component" value="Unassembled WGS sequence"/>
</dbReference>
<reference evidence="2 3" key="1">
    <citation type="submission" date="2010-03" db="EMBL/GenBank/DDBJ databases">
        <authorList>
            <consortium name="The Broad Institute Genome Sequencing Platform"/>
            <person name="Ward D."/>
            <person name="Earl A."/>
            <person name="Feldgarden M."/>
            <person name="Gevers D."/>
            <person name="Young S."/>
            <person name="Zeng Q."/>
            <person name="Koehrsen M."/>
            <person name="Alvarado L."/>
            <person name="Berlin A.M."/>
            <person name="Borenstein D."/>
            <person name="Chapman S.B."/>
            <person name="Chen Z."/>
            <person name="Engels R."/>
            <person name="Freedman E."/>
            <person name="Gellesch M."/>
            <person name="Goldberg J."/>
            <person name="Griggs A."/>
            <person name="Gujja S."/>
            <person name="Heilman E.R."/>
            <person name="Heiman D.I."/>
            <person name="Hepburn T.A."/>
            <person name="Howarth C."/>
            <person name="Jen D."/>
            <person name="Larson L."/>
            <person name="Mehta T."/>
            <person name="Park D."/>
            <person name="Pearson M."/>
            <person name="Richards J."/>
            <person name="Roberts A."/>
            <person name="Saif S."/>
            <person name="Shea T.D."/>
            <person name="Shenoy N."/>
            <person name="Sisk P."/>
            <person name="Stolte C."/>
            <person name="Sykes S.N."/>
            <person name="Walk T."/>
            <person name="White J."/>
            <person name="Yandava C."/>
            <person name="Izard J."/>
            <person name="Baranova O.V."/>
            <person name="Blanton J.M."/>
            <person name="Tanner A.C."/>
            <person name="Dewhirst F."/>
            <person name="Haas B."/>
            <person name="Nusbaum C."/>
            <person name="Birren B."/>
        </authorList>
    </citation>
    <scope>NUCLEOTIDE SEQUENCE [LARGE SCALE GENOMIC DNA]</scope>
    <source>
        <strain evidence="2 3">ATCC 29453</strain>
    </source>
</reference>
<dbReference type="InterPro" id="IPR001763">
    <property type="entry name" value="Rhodanese-like_dom"/>
</dbReference>
<name>V9HK32_9NEIS</name>
<protein>
    <recommendedName>
        <fullName evidence="1">Rhodanese domain-containing protein</fullName>
    </recommendedName>
</protein>
<dbReference type="SUPFAM" id="SSF52821">
    <property type="entry name" value="Rhodanese/Cell cycle control phosphatase"/>
    <property type="match status" value="1"/>
</dbReference>
<dbReference type="Pfam" id="PF00581">
    <property type="entry name" value="Rhodanese"/>
    <property type="match status" value="1"/>
</dbReference>
<gene>
    <name evidence="2" type="ORF">HMPREF9021_02040</name>
</gene>
<keyword evidence="3" id="KW-1185">Reference proteome</keyword>
<dbReference type="EMBL" id="ADCY02000054">
    <property type="protein sequence ID" value="EFG30135.2"/>
    <property type="molecule type" value="Genomic_DNA"/>
</dbReference>
<feature type="domain" description="Rhodanese" evidence="1">
    <location>
        <begin position="33"/>
        <end position="115"/>
    </location>
</feature>
<dbReference type="STRING" id="641147.HMPREF9021_02040"/>
<dbReference type="AlphaFoldDB" id="V9HK32"/>